<feature type="signal peptide" evidence="1">
    <location>
        <begin position="1"/>
        <end position="24"/>
    </location>
</feature>
<organism evidence="2 3">
    <name type="scientific">Neisseria flavescens NRL30031/H210</name>
    <dbReference type="NCBI Taxonomy" id="546264"/>
    <lineage>
        <taxon>Bacteria</taxon>
        <taxon>Pseudomonadati</taxon>
        <taxon>Pseudomonadota</taxon>
        <taxon>Betaproteobacteria</taxon>
        <taxon>Neisseriales</taxon>
        <taxon>Neisseriaceae</taxon>
        <taxon>Neisseria</taxon>
    </lineage>
</organism>
<reference evidence="2 3" key="1">
    <citation type="submission" date="2009-01" db="EMBL/GenBank/DDBJ databases">
        <authorList>
            <person name="Fulton L."/>
            <person name="Clifton S."/>
            <person name="Chinwalla A.T."/>
            <person name="Mitreva M."/>
            <person name="Sodergren E."/>
            <person name="Weinstock G."/>
            <person name="Clifton S."/>
            <person name="Dooling D.J."/>
            <person name="Fulton B."/>
            <person name="Minx P."/>
            <person name="Pepin K.H."/>
            <person name="Johnson M."/>
            <person name="Bhonagiri V."/>
            <person name="Nash W.E."/>
            <person name="Mardis E.R."/>
            <person name="Wilson R.K."/>
        </authorList>
    </citation>
    <scope>NUCLEOTIDE SEQUENCE [LARGE SCALE GENOMIC DNA]</scope>
    <source>
        <strain evidence="2 3">NRL30031/H210</strain>
    </source>
</reference>
<comment type="caution">
    <text evidence="2">The sequence shown here is derived from an EMBL/GenBank/DDBJ whole genome shotgun (WGS) entry which is preliminary data.</text>
</comment>
<evidence type="ECO:0000313" key="3">
    <source>
        <dbReference type="Proteomes" id="UP000004457"/>
    </source>
</evidence>
<proteinExistence type="predicted"/>
<protein>
    <recommendedName>
        <fullName evidence="4">Lipoprotein</fullName>
    </recommendedName>
</protein>
<name>C0EL71_NEIFL</name>
<dbReference type="AlphaFoldDB" id="C0EL71"/>
<evidence type="ECO:0000256" key="1">
    <source>
        <dbReference type="SAM" id="SignalP"/>
    </source>
</evidence>
<evidence type="ECO:0000313" key="2">
    <source>
        <dbReference type="EMBL" id="EEG34291.1"/>
    </source>
</evidence>
<sequence>MSIRKHPMNPIRLTLLIGAAALLAACATTPEQKAARAQAQKRYEQDLQVHLAAQCDQETAALIRRKFDEEGKPGVATAEQKAFRLKYIDKVSDPMFQACYKMAWQNYISQEQLREARYYRYYDDWGYPFGRYPWWW</sequence>
<feature type="chain" id="PRO_5002895780" description="Lipoprotein" evidence="1">
    <location>
        <begin position="25"/>
        <end position="136"/>
    </location>
</feature>
<keyword evidence="3" id="KW-1185">Reference proteome</keyword>
<dbReference type="EMBL" id="ACEN01000016">
    <property type="protein sequence ID" value="EEG34291.1"/>
    <property type="molecule type" value="Genomic_DNA"/>
</dbReference>
<accession>C0EL71</accession>
<gene>
    <name evidence="2" type="ORF">NEIFLAOT_00676</name>
</gene>
<evidence type="ECO:0008006" key="4">
    <source>
        <dbReference type="Google" id="ProtNLM"/>
    </source>
</evidence>
<dbReference type="Proteomes" id="UP000004457">
    <property type="component" value="Unassembled WGS sequence"/>
</dbReference>
<dbReference type="eggNOG" id="ENOG5032WE9">
    <property type="taxonomic scope" value="Bacteria"/>
</dbReference>
<keyword evidence="1" id="KW-0732">Signal</keyword>
<dbReference type="PROSITE" id="PS51257">
    <property type="entry name" value="PROKAR_LIPOPROTEIN"/>
    <property type="match status" value="1"/>
</dbReference>